<feature type="transmembrane region" description="Helical" evidence="2">
    <location>
        <begin position="277"/>
        <end position="295"/>
    </location>
</feature>
<evidence type="ECO:0000259" key="3">
    <source>
        <dbReference type="Pfam" id="PF10355"/>
    </source>
</evidence>
<feature type="transmembrane region" description="Helical" evidence="2">
    <location>
        <begin position="86"/>
        <end position="111"/>
    </location>
</feature>
<proteinExistence type="predicted"/>
<feature type="transmembrane region" description="Helical" evidence="2">
    <location>
        <begin position="145"/>
        <end position="167"/>
    </location>
</feature>
<dbReference type="InterPro" id="IPR018827">
    <property type="entry name" value="YTP1_C"/>
</dbReference>
<dbReference type="EMBL" id="JAEPRB010000147">
    <property type="protein sequence ID" value="KAG2220253.1"/>
    <property type="molecule type" value="Genomic_DNA"/>
</dbReference>
<reference evidence="4 5" key="1">
    <citation type="submission" date="2020-12" db="EMBL/GenBank/DDBJ databases">
        <title>Metabolic potential, ecology and presence of endohyphal bacteria is reflected in genomic diversity of Mucoromycotina.</title>
        <authorList>
            <person name="Muszewska A."/>
            <person name="Okrasinska A."/>
            <person name="Steczkiewicz K."/>
            <person name="Drgas O."/>
            <person name="Orlowska M."/>
            <person name="Perlinska-Lenart U."/>
            <person name="Aleksandrzak-Piekarczyk T."/>
            <person name="Szatraj K."/>
            <person name="Zielenkiewicz U."/>
            <person name="Pilsyk S."/>
            <person name="Malc E."/>
            <person name="Mieczkowski P."/>
            <person name="Kruszewska J.S."/>
            <person name="Biernat P."/>
            <person name="Pawlowska J."/>
        </authorList>
    </citation>
    <scope>NUCLEOTIDE SEQUENCE [LARGE SCALE GENOMIC DNA]</scope>
    <source>
        <strain evidence="4 5">CBS 142.35</strain>
    </source>
</reference>
<name>A0A8H7VKW8_9FUNG</name>
<comment type="caution">
    <text evidence="4">The sequence shown here is derived from an EMBL/GenBank/DDBJ whole genome shotgun (WGS) entry which is preliminary data.</text>
</comment>
<feature type="compositionally biased region" description="Basic residues" evidence="1">
    <location>
        <begin position="556"/>
        <end position="573"/>
    </location>
</feature>
<dbReference type="PANTHER" id="PTHR31685:SF3">
    <property type="entry name" value="INTEGRAL MEMBRANE PROTEIN (AFU_ORTHOLOGUE AFUA_6G12730)"/>
    <property type="match status" value="1"/>
</dbReference>
<evidence type="ECO:0000313" key="5">
    <source>
        <dbReference type="Proteomes" id="UP000646827"/>
    </source>
</evidence>
<feature type="compositionally biased region" description="Basic and acidic residues" evidence="1">
    <location>
        <begin position="685"/>
        <end position="697"/>
    </location>
</feature>
<dbReference type="Proteomes" id="UP000646827">
    <property type="component" value="Unassembled WGS sequence"/>
</dbReference>
<feature type="region of interest" description="Disordered" evidence="1">
    <location>
        <begin position="647"/>
        <end position="743"/>
    </location>
</feature>
<feature type="region of interest" description="Disordered" evidence="1">
    <location>
        <begin position="506"/>
        <end position="630"/>
    </location>
</feature>
<evidence type="ECO:0000256" key="2">
    <source>
        <dbReference type="SAM" id="Phobius"/>
    </source>
</evidence>
<keyword evidence="2" id="KW-0812">Transmembrane</keyword>
<evidence type="ECO:0000313" key="4">
    <source>
        <dbReference type="EMBL" id="KAG2220253.1"/>
    </source>
</evidence>
<feature type="transmembrane region" description="Helical" evidence="2">
    <location>
        <begin position="187"/>
        <end position="209"/>
    </location>
</feature>
<dbReference type="Pfam" id="PF10355">
    <property type="entry name" value="Ytp1"/>
    <property type="match status" value="1"/>
</dbReference>
<feature type="compositionally biased region" description="Low complexity" evidence="1">
    <location>
        <begin position="601"/>
        <end position="619"/>
    </location>
</feature>
<keyword evidence="5" id="KW-1185">Reference proteome</keyword>
<dbReference type="PANTHER" id="PTHR31685">
    <property type="entry name" value="INTEGRAL MEMBRANE PROTEIN (AFU_ORTHOLOGUE AFUA_6G12730)-RELATED"/>
    <property type="match status" value="1"/>
</dbReference>
<feature type="domain" description="Protein YTP1-like C-terminal" evidence="3">
    <location>
        <begin position="183"/>
        <end position="325"/>
    </location>
</feature>
<protein>
    <recommendedName>
        <fullName evidence="3">Protein YTP1-like C-terminal domain-containing protein</fullName>
    </recommendedName>
</protein>
<keyword evidence="2" id="KW-1133">Transmembrane helix</keyword>
<feature type="compositionally biased region" description="Low complexity" evidence="1">
    <location>
        <begin position="654"/>
        <end position="679"/>
    </location>
</feature>
<sequence>MDEQVPGESFSVNAPIRQPIVILHYSLMALAFLGSYPLALIYGTRRHRRYHFYTLATGFVIAIVGFIVGGFAQMVTTPANGETLTLIRVILGILGYTLLALILGQVALGLYQYRQSPEQLQQQKWLWFELDTSSWFGRILPEENIHLAIGWIVLIVGYAYLVVAAMVFTESCSSSSSASGGQCLMPIAIGSGFLGYGSLVLLHLLNLFSLPRSSTPEYYEGLILILWGLVCLIASGTPILGSGWQAINLGLLWCAGGIFSVAISLQTWMPALRERNIVNALIICLTGRAIISGFTQNDPFSAQIHSVLGHMLIIGSVARILQIMFRKSPADNLPRLMAHASNRNIMENDDNDNEDFSDDGEETGRTDAYHATLQQLTGKSSSNGSCKHKWIFASITIICGLLASFLAMAVGILFMGANVQWVGHVRNYVNDPATYINATIAVTFLWTTYVFIMCTVYRNIRPISISYYEYLGMSDMESVSTSNDSNSPSTPQLGETHEMVAQRYEDQRQLNRSRSLPARRGVEEPPSMRPSQYRAKRRSLLIQPPQQQQQQQQQHQHQHHLHHDPTHVKKQRSRSSSGFSGVGGVLPDDINDNDVRRSWISNASATSQDSATSFASSVSSPPPLSGDHHIHNHHRRTVIFSDEPVSMMAGETGNNNHNNSNNNNSESNHSNNDISSSNDKTINVRKTESGRRKERVSSSKRRRKQEELSQTDDGQLSSSSSSDSHSVAKYYSSERNSSDSHVC</sequence>
<evidence type="ECO:0000256" key="1">
    <source>
        <dbReference type="SAM" id="MobiDB-lite"/>
    </source>
</evidence>
<feature type="transmembrane region" description="Helical" evidence="2">
    <location>
        <begin position="307"/>
        <end position="325"/>
    </location>
</feature>
<feature type="transmembrane region" description="Helical" evidence="2">
    <location>
        <begin position="221"/>
        <end position="240"/>
    </location>
</feature>
<feature type="transmembrane region" description="Helical" evidence="2">
    <location>
        <begin position="246"/>
        <end position="265"/>
    </location>
</feature>
<feature type="transmembrane region" description="Helical" evidence="2">
    <location>
        <begin position="435"/>
        <end position="457"/>
    </location>
</feature>
<feature type="transmembrane region" description="Helical" evidence="2">
    <location>
        <begin position="390"/>
        <end position="415"/>
    </location>
</feature>
<dbReference type="AlphaFoldDB" id="A0A8H7VKW8"/>
<dbReference type="OrthoDB" id="4469696at2759"/>
<keyword evidence="2" id="KW-0472">Membrane</keyword>
<feature type="compositionally biased region" description="Low complexity" evidence="1">
    <location>
        <begin position="543"/>
        <end position="555"/>
    </location>
</feature>
<gene>
    <name evidence="4" type="ORF">INT45_008794</name>
</gene>
<feature type="transmembrane region" description="Helical" evidence="2">
    <location>
        <begin position="20"/>
        <end position="40"/>
    </location>
</feature>
<accession>A0A8H7VKW8</accession>
<feature type="transmembrane region" description="Helical" evidence="2">
    <location>
        <begin position="52"/>
        <end position="74"/>
    </location>
</feature>
<feature type="compositionally biased region" description="Low complexity" evidence="1">
    <location>
        <begin position="717"/>
        <end position="733"/>
    </location>
</feature>
<organism evidence="4 5">
    <name type="scientific">Circinella minor</name>
    <dbReference type="NCBI Taxonomy" id="1195481"/>
    <lineage>
        <taxon>Eukaryota</taxon>
        <taxon>Fungi</taxon>
        <taxon>Fungi incertae sedis</taxon>
        <taxon>Mucoromycota</taxon>
        <taxon>Mucoromycotina</taxon>
        <taxon>Mucoromycetes</taxon>
        <taxon>Mucorales</taxon>
        <taxon>Lichtheimiaceae</taxon>
        <taxon>Circinella</taxon>
    </lineage>
</organism>